<dbReference type="Proteomes" id="UP001501725">
    <property type="component" value="Unassembled WGS sequence"/>
</dbReference>
<comment type="caution">
    <text evidence="2">The sequence shown here is derived from an EMBL/GenBank/DDBJ whole genome shotgun (WGS) entry which is preliminary data.</text>
</comment>
<keyword evidence="1" id="KW-0812">Transmembrane</keyword>
<dbReference type="EMBL" id="BAABGY010000011">
    <property type="protein sequence ID" value="GAA4338722.1"/>
    <property type="molecule type" value="Genomic_DNA"/>
</dbReference>
<dbReference type="RefSeq" id="WP_345257136.1">
    <property type="nucleotide sequence ID" value="NZ_BAABGY010000011.1"/>
</dbReference>
<reference evidence="3" key="1">
    <citation type="journal article" date="2019" name="Int. J. Syst. Evol. Microbiol.">
        <title>The Global Catalogue of Microorganisms (GCM) 10K type strain sequencing project: providing services to taxonomists for standard genome sequencing and annotation.</title>
        <authorList>
            <consortium name="The Broad Institute Genomics Platform"/>
            <consortium name="The Broad Institute Genome Sequencing Center for Infectious Disease"/>
            <person name="Wu L."/>
            <person name="Ma J."/>
        </authorList>
    </citation>
    <scope>NUCLEOTIDE SEQUENCE [LARGE SCALE GENOMIC DNA]</scope>
    <source>
        <strain evidence="3">JCM 17919</strain>
    </source>
</reference>
<protein>
    <recommendedName>
        <fullName evidence="4">DUF3619 family protein</fullName>
    </recommendedName>
</protein>
<feature type="transmembrane region" description="Helical" evidence="1">
    <location>
        <begin position="46"/>
        <end position="65"/>
    </location>
</feature>
<keyword evidence="1" id="KW-0472">Membrane</keyword>
<accession>A0ABP8HFM7</accession>
<name>A0ABP8HFM7_9BACT</name>
<keyword evidence="3" id="KW-1185">Reference proteome</keyword>
<keyword evidence="1" id="KW-1133">Transmembrane helix</keyword>
<sequence>MSEERDQKIDAILASLDGAARAEAPPYLYSKIRNRLQAPAALPVRLAGRLALALAIVAVLNVLTLRSAGAAEDPVAAAHAQAIAADYSITLPDTY</sequence>
<proteinExistence type="predicted"/>
<evidence type="ECO:0008006" key="4">
    <source>
        <dbReference type="Google" id="ProtNLM"/>
    </source>
</evidence>
<evidence type="ECO:0000313" key="3">
    <source>
        <dbReference type="Proteomes" id="UP001501725"/>
    </source>
</evidence>
<gene>
    <name evidence="2" type="ORF">GCM10023184_35340</name>
</gene>
<evidence type="ECO:0000256" key="1">
    <source>
        <dbReference type="SAM" id="Phobius"/>
    </source>
</evidence>
<organism evidence="2 3">
    <name type="scientific">Flaviaesturariibacter amylovorans</name>
    <dbReference type="NCBI Taxonomy" id="1084520"/>
    <lineage>
        <taxon>Bacteria</taxon>
        <taxon>Pseudomonadati</taxon>
        <taxon>Bacteroidota</taxon>
        <taxon>Chitinophagia</taxon>
        <taxon>Chitinophagales</taxon>
        <taxon>Chitinophagaceae</taxon>
        <taxon>Flaviaestuariibacter</taxon>
    </lineage>
</organism>
<evidence type="ECO:0000313" key="2">
    <source>
        <dbReference type="EMBL" id="GAA4338722.1"/>
    </source>
</evidence>